<protein>
    <recommendedName>
        <fullName evidence="2">SGNH hydrolase-type esterase domain-containing protein</fullName>
    </recommendedName>
</protein>
<dbReference type="AlphaFoldDB" id="A0A667XT94"/>
<feature type="domain" description="SGNH hydrolase-type esterase" evidence="2">
    <location>
        <begin position="107"/>
        <end position="233"/>
    </location>
</feature>
<evidence type="ECO:0000256" key="1">
    <source>
        <dbReference type="SAM" id="MobiDB-lite"/>
    </source>
</evidence>
<reference evidence="3" key="1">
    <citation type="submission" date="2019-06" db="EMBL/GenBank/DDBJ databases">
        <authorList>
            <consortium name="Wellcome Sanger Institute Data Sharing"/>
        </authorList>
    </citation>
    <scope>NUCLEOTIDE SEQUENCE [LARGE SCALE GENOMIC DNA]</scope>
</reference>
<evidence type="ECO:0000313" key="3">
    <source>
        <dbReference type="Ensembl" id="ENSMMDP00005017588.1"/>
    </source>
</evidence>
<dbReference type="Gene3D" id="3.40.50.12690">
    <property type="match status" value="1"/>
</dbReference>
<dbReference type="CDD" id="cd00229">
    <property type="entry name" value="SGNH_hydrolase"/>
    <property type="match status" value="1"/>
</dbReference>
<reference evidence="3" key="3">
    <citation type="submission" date="2025-09" db="UniProtKB">
        <authorList>
            <consortium name="Ensembl"/>
        </authorList>
    </citation>
    <scope>IDENTIFICATION</scope>
</reference>
<dbReference type="Ensembl" id="ENSMMDT00005018025.1">
    <property type="protein sequence ID" value="ENSMMDP00005017588.1"/>
    <property type="gene ID" value="ENSMMDG00005008825.1"/>
</dbReference>
<dbReference type="InterPro" id="IPR013830">
    <property type="entry name" value="SGNH_hydro"/>
</dbReference>
<evidence type="ECO:0000313" key="4">
    <source>
        <dbReference type="Proteomes" id="UP000472263"/>
    </source>
</evidence>
<dbReference type="Gene3D" id="3.40.50.12700">
    <property type="match status" value="1"/>
</dbReference>
<dbReference type="InParanoid" id="A0A667XT94"/>
<proteinExistence type="predicted"/>
<evidence type="ECO:0000259" key="2">
    <source>
        <dbReference type="Pfam" id="PF13472"/>
    </source>
</evidence>
<accession>A0A667XT94</accession>
<organism evidence="3 4">
    <name type="scientific">Myripristis murdjan</name>
    <name type="common">pinecone soldierfish</name>
    <dbReference type="NCBI Taxonomy" id="586833"/>
    <lineage>
        <taxon>Eukaryota</taxon>
        <taxon>Metazoa</taxon>
        <taxon>Chordata</taxon>
        <taxon>Craniata</taxon>
        <taxon>Vertebrata</taxon>
        <taxon>Euteleostomi</taxon>
        <taxon>Actinopterygii</taxon>
        <taxon>Neopterygii</taxon>
        <taxon>Teleostei</taxon>
        <taxon>Neoteleostei</taxon>
        <taxon>Acanthomorphata</taxon>
        <taxon>Holocentriformes</taxon>
        <taxon>Holocentridae</taxon>
        <taxon>Myripristis</taxon>
    </lineage>
</organism>
<dbReference type="GeneTree" id="ENSGT00940000176971"/>
<dbReference type="Proteomes" id="UP000472263">
    <property type="component" value="Chromosome 15"/>
</dbReference>
<sequence length="260" mass="27857">MPPLTDTTAFPPLTASCPPASDGCQTGGRPPATSCSSSQRKRLVKDAVRWHSSRSPHQARDHTRGPGVGVGAAELACPPGDRADAPTTLIIGDSIVRHVRMRGAFTLSFPGATVMDITGKIPDILSSHPQAKRIIIHAGANDIARQQSELLKRDFTHLFKSMSQSQVSVFISGPTPTCGRGMGSFSRLLSLNTWLSSACNTHHVGFVDNFDVFWERWHLFGPGGLHLNRSGARMLSASLAYGVQHANLPKPSTTDLSATD</sequence>
<reference evidence="3" key="2">
    <citation type="submission" date="2025-08" db="UniProtKB">
        <authorList>
            <consortium name="Ensembl"/>
        </authorList>
    </citation>
    <scope>IDENTIFICATION</scope>
</reference>
<dbReference type="SUPFAM" id="SSF52266">
    <property type="entry name" value="SGNH hydrolase"/>
    <property type="match status" value="1"/>
</dbReference>
<dbReference type="Pfam" id="PF13472">
    <property type="entry name" value="Lipase_GDSL_2"/>
    <property type="match status" value="1"/>
</dbReference>
<name>A0A667XT94_9TELE</name>
<feature type="region of interest" description="Disordered" evidence="1">
    <location>
        <begin position="1"/>
        <end position="40"/>
    </location>
</feature>
<keyword evidence="4" id="KW-1185">Reference proteome</keyword>